<dbReference type="InterPro" id="IPR036928">
    <property type="entry name" value="AS_sf"/>
</dbReference>
<keyword evidence="3 5" id="KW-1133">Transmembrane helix</keyword>
<keyword evidence="4 5" id="KW-0472">Membrane</keyword>
<dbReference type="OrthoDB" id="5423360at2759"/>
<protein>
    <recommendedName>
        <fullName evidence="6">Amidase domain-containing protein</fullName>
    </recommendedName>
</protein>
<dbReference type="SUPFAM" id="SSF75304">
    <property type="entry name" value="Amidase signature (AS) enzymes"/>
    <property type="match status" value="1"/>
</dbReference>
<evidence type="ECO:0000256" key="5">
    <source>
        <dbReference type="SAM" id="Phobius"/>
    </source>
</evidence>
<dbReference type="Pfam" id="PF01425">
    <property type="entry name" value="Amidase"/>
    <property type="match status" value="1"/>
</dbReference>
<evidence type="ECO:0000256" key="1">
    <source>
        <dbReference type="ARBA" id="ARBA00004141"/>
    </source>
</evidence>
<dbReference type="HOGENOM" id="CLU_296997_0_0_1"/>
<feature type="transmembrane region" description="Helical" evidence="5">
    <location>
        <begin position="940"/>
        <end position="962"/>
    </location>
</feature>
<keyword evidence="2 5" id="KW-0812">Transmembrane</keyword>
<dbReference type="AlphaFoldDB" id="A0A066XJ38"/>
<evidence type="ECO:0000256" key="4">
    <source>
        <dbReference type="ARBA" id="ARBA00023136"/>
    </source>
</evidence>
<dbReference type="Gene3D" id="1.20.58.340">
    <property type="entry name" value="Magnesium transport protein CorA, transmembrane region"/>
    <property type="match status" value="1"/>
</dbReference>
<dbReference type="PANTHER" id="PTHR46310">
    <property type="entry name" value="AMIDASE 1"/>
    <property type="match status" value="1"/>
</dbReference>
<dbReference type="InterPro" id="IPR023631">
    <property type="entry name" value="Amidase_dom"/>
</dbReference>
<dbReference type="PANTHER" id="PTHR46310:SF7">
    <property type="entry name" value="AMIDASE 1"/>
    <property type="match status" value="1"/>
</dbReference>
<dbReference type="Proteomes" id="UP000027238">
    <property type="component" value="Unassembled WGS sequence"/>
</dbReference>
<dbReference type="Pfam" id="PF01544">
    <property type="entry name" value="CorA"/>
    <property type="match status" value="1"/>
</dbReference>
<evidence type="ECO:0000256" key="2">
    <source>
        <dbReference type="ARBA" id="ARBA00022692"/>
    </source>
</evidence>
<dbReference type="GO" id="GO:0046873">
    <property type="term" value="F:metal ion transmembrane transporter activity"/>
    <property type="evidence" value="ECO:0007669"/>
    <property type="project" value="InterPro"/>
</dbReference>
<evidence type="ECO:0000256" key="3">
    <source>
        <dbReference type="ARBA" id="ARBA00022989"/>
    </source>
</evidence>
<evidence type="ECO:0000313" key="7">
    <source>
        <dbReference type="EMBL" id="KDN68942.1"/>
    </source>
</evidence>
<dbReference type="EMBL" id="JMSE01000593">
    <property type="protein sequence ID" value="KDN68942.1"/>
    <property type="molecule type" value="Genomic_DNA"/>
</dbReference>
<dbReference type="InterPro" id="IPR002523">
    <property type="entry name" value="MgTranspt_CorA/ZnTranspt_ZntB"/>
</dbReference>
<dbReference type="GO" id="GO:0016020">
    <property type="term" value="C:membrane"/>
    <property type="evidence" value="ECO:0007669"/>
    <property type="project" value="UniProtKB-SubCell"/>
</dbReference>
<comment type="subcellular location">
    <subcellularLocation>
        <location evidence="1">Membrane</location>
        <topology evidence="1">Multi-pass membrane protein</topology>
    </subcellularLocation>
</comment>
<organism evidence="7 8">
    <name type="scientific">Colletotrichum sublineola</name>
    <name type="common">Sorghum anthracnose fungus</name>
    <dbReference type="NCBI Taxonomy" id="1173701"/>
    <lineage>
        <taxon>Eukaryota</taxon>
        <taxon>Fungi</taxon>
        <taxon>Dikarya</taxon>
        <taxon>Ascomycota</taxon>
        <taxon>Pezizomycotina</taxon>
        <taxon>Sordariomycetes</taxon>
        <taxon>Hypocreomycetidae</taxon>
        <taxon>Glomerellales</taxon>
        <taxon>Glomerellaceae</taxon>
        <taxon>Colletotrichum</taxon>
        <taxon>Colletotrichum graminicola species complex</taxon>
    </lineage>
</organism>
<feature type="domain" description="Amidase" evidence="6">
    <location>
        <begin position="136"/>
        <end position="276"/>
    </location>
</feature>
<dbReference type="Gene3D" id="3.90.1300.10">
    <property type="entry name" value="Amidase signature (AS) domain"/>
    <property type="match status" value="1"/>
</dbReference>
<reference evidence="8" key="1">
    <citation type="journal article" date="2014" name="Genome Announc.">
        <title>Draft genome sequence of Colletotrichum sublineola, a destructive pathogen of cultivated sorghum.</title>
        <authorList>
            <person name="Baroncelli R."/>
            <person name="Sanz-Martin J.M."/>
            <person name="Rech G.E."/>
            <person name="Sukno S.A."/>
            <person name="Thon M.R."/>
        </authorList>
    </citation>
    <scope>NUCLEOTIDE SEQUENCE [LARGE SCALE GENOMIC DNA]</scope>
    <source>
        <strain evidence="8">TX430BB</strain>
    </source>
</reference>
<comment type="caution">
    <text evidence="7">The sequence shown here is derived from an EMBL/GenBank/DDBJ whole genome shotgun (WGS) entry which is preliminary data.</text>
</comment>
<keyword evidence="8" id="KW-1185">Reference proteome</keyword>
<accession>A0A066XJ38</accession>
<dbReference type="STRING" id="1173701.A0A066XJ38"/>
<evidence type="ECO:0000313" key="8">
    <source>
        <dbReference type="Proteomes" id="UP000027238"/>
    </source>
</evidence>
<gene>
    <name evidence="7" type="ORF">CSUB01_09360</name>
</gene>
<proteinExistence type="predicted"/>
<feature type="transmembrane region" description="Helical" evidence="5">
    <location>
        <begin position="974"/>
        <end position="994"/>
    </location>
</feature>
<evidence type="ECO:0000259" key="6">
    <source>
        <dbReference type="Pfam" id="PF01425"/>
    </source>
</evidence>
<dbReference type="eggNOG" id="KOG1211">
    <property type="taxonomic scope" value="Eukaryota"/>
</dbReference>
<sequence>MQIRLPPRETLARSSNVPMAEELEISVGGVQYLLIPSQENFLHNVTIENDFLALVLVYTTSPGQVITKSALHRFRSEVLDQDDVFRAEFFSNIVFFGAKEKDLRVERGALNEFDDDHVKSQTFVAGDAFSDIAPGPTETAACVQTLIDAGAIIVGKVKLMAMIMREEPLECVEFTAPFNPRADGYQVPSGSSHGSAAGISSYDWLDFSVGSDTNGSGRKPASYNGCFSIRPTTGIMNVDGVVAFFPQFDMPVFFGRDISRFTDFISVWYGDSPMLRPPSQTRFKIVYPRDYLPTPNPQQSLLIENFVTGLESALGIKRVPLSIAELWRREVPDGEEYDDVAAYLETAGIYPFYYDQYHNLADFRNEYQEKFGKPPDVAKSVSKEERDECLRRCEVYRDWLLKRVFKADDENCITIMPLPIEVGKPNYRDSKLPPESLLPGFSALHMSPIMRAPEVTAPVTKREEPLPIAVSVIGAPDSDGRQSGSNFTPASHEYIGAYPRPDWANLVNFLASHEAQVGHAQSAHAQSESSLETFALLHDIKTGSITKFSASEAGLEEFTAHRPPSSSSLLFLRGFASPAWLIRTKEIYEASEDFYRCHLDFAAFRTSGSRDFYTVPSLPSSHAHVFQLKIPTIFTRTVVPFSHEPEDLETARRQEWDAMKKYFQSFRRKARVSDSMVRKWLILSKRTCVLEQNSGLTLAKNSQRVFRDLGVQDQEKISGKPFSIQSSYRKLLIFPAPVKTYLFRADISSSRATKQIGASNPAFIVKSSTRKAAQNICHLPFEYGAHLNRELASRDVMYALSELLHFAASAEIQFLNVLQKYMNHELSFVGAPEIAHGHSISLLNLRYIKMQLSSHSQSLAEVASLLRNRSSLDWPLVTKDEDYGLATIADKTATLQLQDFEYLLQRAVMLSHECDQGMATLANSSALEESRRHASMAVKVQRLTIIGTIFIPLSFACSVWGMNVAELGSGPKSISMWFATAGPVLFISYVIYKWDTIVYYWNRRATGRKAEVGPA</sequence>
<name>A0A066XJ38_COLSU</name>
<dbReference type="SUPFAM" id="SSF144083">
    <property type="entry name" value="Magnesium transport protein CorA, transmembrane region"/>
    <property type="match status" value="1"/>
</dbReference>
<dbReference type="InterPro" id="IPR045863">
    <property type="entry name" value="CorA_TM1_TM2"/>
</dbReference>